<dbReference type="InterPro" id="IPR036259">
    <property type="entry name" value="MFS_trans_sf"/>
</dbReference>
<comment type="caution">
    <text evidence="8">The sequence shown here is derived from an EMBL/GenBank/DDBJ whole genome shotgun (WGS) entry which is preliminary data.</text>
</comment>
<dbReference type="Gene3D" id="1.20.1250.20">
    <property type="entry name" value="MFS general substrate transporter like domains"/>
    <property type="match status" value="2"/>
</dbReference>
<sequence length="429" mass="46255">MEKTMTASDTSVTDTSATTATTTVGTLPKKLSPSIFARLSVMMVIQYMTYGAWWATLGLVLSSRGLGSIVGFVYALAAVAAMTSPLLVGALADRFFASQKVMVVFHGCMGVVQLATFWFLSQGNVPMFLVCVFVCMMLYQPTATLTNNITFSHLPASSNAFSVIRAFGTLGWIIIGLFVGQTGLSASPAIFIVGAVMSFILSVYSITLPDTPPPAKGTRFQWGDIIGLGAFSLFRNRSFVTLSICLLVTAIPISIYNSYGSTYLSIVGVPNVASFMTIGQFTEILFLVILPIVLRFTTMKTVLVSGLVAWVVRAGIFLTMTNGNVPMAIIVVALHGLCNDFFVMASFMYIDDIAGERIRAQAQALGFFISFGIGNAIGSLTAGWFFNTFVGDSMEVSAWHPLWYLVAAITAVGSVLMIACFERRKKSRE</sequence>
<dbReference type="Pfam" id="PF03825">
    <property type="entry name" value="Nuc_H_symport"/>
    <property type="match status" value="1"/>
</dbReference>
<feature type="transmembrane region" description="Helical" evidence="7">
    <location>
        <begin position="69"/>
        <end position="91"/>
    </location>
</feature>
<evidence type="ECO:0000313" key="9">
    <source>
        <dbReference type="Proteomes" id="UP000245753"/>
    </source>
</evidence>
<protein>
    <recommendedName>
        <fullName evidence="10">MFS transporter</fullName>
    </recommendedName>
</protein>
<dbReference type="GO" id="GO:0015212">
    <property type="term" value="F:cytidine transmembrane transporter activity"/>
    <property type="evidence" value="ECO:0007669"/>
    <property type="project" value="TreeGrafter"/>
</dbReference>
<dbReference type="EMBL" id="QFFN01000010">
    <property type="protein sequence ID" value="PWG59905.1"/>
    <property type="molecule type" value="Genomic_DNA"/>
</dbReference>
<evidence type="ECO:0000256" key="2">
    <source>
        <dbReference type="ARBA" id="ARBA00022448"/>
    </source>
</evidence>
<evidence type="ECO:0000256" key="1">
    <source>
        <dbReference type="ARBA" id="ARBA00004651"/>
    </source>
</evidence>
<accession>A0A2U2MST4</accession>
<evidence type="ECO:0000256" key="3">
    <source>
        <dbReference type="ARBA" id="ARBA00022475"/>
    </source>
</evidence>
<feature type="transmembrane region" description="Helical" evidence="7">
    <location>
        <begin position="271"/>
        <end position="294"/>
    </location>
</feature>
<evidence type="ECO:0000256" key="7">
    <source>
        <dbReference type="SAM" id="Phobius"/>
    </source>
</evidence>
<dbReference type="SUPFAM" id="SSF103473">
    <property type="entry name" value="MFS general substrate transporter"/>
    <property type="match status" value="1"/>
</dbReference>
<evidence type="ECO:0000313" key="8">
    <source>
        <dbReference type="EMBL" id="PWG59905.1"/>
    </source>
</evidence>
<dbReference type="InterPro" id="IPR004740">
    <property type="entry name" value="Nuc_H_symport"/>
</dbReference>
<organism evidence="8 9">
    <name type="scientific">Bifidobacterium catulorum</name>
    <dbReference type="NCBI Taxonomy" id="1630173"/>
    <lineage>
        <taxon>Bacteria</taxon>
        <taxon>Bacillati</taxon>
        <taxon>Actinomycetota</taxon>
        <taxon>Actinomycetes</taxon>
        <taxon>Bifidobacteriales</taxon>
        <taxon>Bifidobacteriaceae</taxon>
        <taxon>Bifidobacterium</taxon>
    </lineage>
</organism>
<feature type="transmembrane region" description="Helical" evidence="7">
    <location>
        <begin position="301"/>
        <end position="321"/>
    </location>
</feature>
<evidence type="ECO:0000256" key="5">
    <source>
        <dbReference type="ARBA" id="ARBA00022989"/>
    </source>
</evidence>
<reference evidence="8 9" key="1">
    <citation type="journal article" date="2018" name="Int. J. Syst. Evol. Microbiol.">
        <title>Bifidobacterium catulorum sp. nov., a novel taxon from the faeces of the baby common marmoset (Callithrix jacchus).</title>
        <authorList>
            <person name="Modesto M."/>
            <person name="Michelini S."/>
            <person name="Oki K."/>
            <person name="Biavati B."/>
            <person name="Watanabe K."/>
            <person name="Mattarelli P."/>
        </authorList>
    </citation>
    <scope>NUCLEOTIDE SEQUENCE [LARGE SCALE GENOMIC DNA]</scope>
    <source>
        <strain evidence="8 9">MRM 8.19</strain>
    </source>
</reference>
<evidence type="ECO:0008006" key="10">
    <source>
        <dbReference type="Google" id="ProtNLM"/>
    </source>
</evidence>
<keyword evidence="4 7" id="KW-0812">Transmembrane</keyword>
<feature type="transmembrane region" description="Helical" evidence="7">
    <location>
        <begin position="186"/>
        <end position="206"/>
    </location>
</feature>
<keyword evidence="5 7" id="KW-1133">Transmembrane helix</keyword>
<feature type="transmembrane region" description="Helical" evidence="7">
    <location>
        <begin position="127"/>
        <end position="151"/>
    </location>
</feature>
<feature type="transmembrane region" description="Helical" evidence="7">
    <location>
        <begin position="103"/>
        <end position="121"/>
    </location>
</feature>
<name>A0A2U2MST4_9BIFI</name>
<feature type="transmembrane region" description="Helical" evidence="7">
    <location>
        <begin position="402"/>
        <end position="421"/>
    </location>
</feature>
<feature type="transmembrane region" description="Helical" evidence="7">
    <location>
        <begin position="327"/>
        <end position="350"/>
    </location>
</feature>
<keyword evidence="6 7" id="KW-0472">Membrane</keyword>
<feature type="transmembrane region" description="Helical" evidence="7">
    <location>
        <begin position="362"/>
        <end position="386"/>
    </location>
</feature>
<feature type="transmembrane region" description="Helical" evidence="7">
    <location>
        <begin position="239"/>
        <end position="259"/>
    </location>
</feature>
<dbReference type="Proteomes" id="UP000245753">
    <property type="component" value="Unassembled WGS sequence"/>
</dbReference>
<gene>
    <name evidence="8" type="ORF">DF200_05060</name>
</gene>
<feature type="transmembrane region" description="Helical" evidence="7">
    <location>
        <begin position="163"/>
        <end position="180"/>
    </location>
</feature>
<dbReference type="AlphaFoldDB" id="A0A2U2MST4"/>
<keyword evidence="9" id="KW-1185">Reference proteome</keyword>
<dbReference type="GO" id="GO:0005886">
    <property type="term" value="C:plasma membrane"/>
    <property type="evidence" value="ECO:0007669"/>
    <property type="project" value="UniProtKB-SubCell"/>
</dbReference>
<dbReference type="PANTHER" id="PTHR23522:SF4">
    <property type="entry name" value="NUCLEOSIDE PERMEASE NUPG-RELATED"/>
    <property type="match status" value="1"/>
</dbReference>
<keyword evidence="3" id="KW-1003">Cell membrane</keyword>
<evidence type="ECO:0000256" key="4">
    <source>
        <dbReference type="ARBA" id="ARBA00022692"/>
    </source>
</evidence>
<proteinExistence type="predicted"/>
<dbReference type="PANTHER" id="PTHR23522">
    <property type="entry name" value="BLL5896 PROTEIN"/>
    <property type="match status" value="1"/>
</dbReference>
<keyword evidence="2" id="KW-0813">Transport</keyword>
<dbReference type="GO" id="GO:0015213">
    <property type="term" value="F:uridine transmembrane transporter activity"/>
    <property type="evidence" value="ECO:0007669"/>
    <property type="project" value="TreeGrafter"/>
</dbReference>
<feature type="transmembrane region" description="Helical" evidence="7">
    <location>
        <begin position="35"/>
        <end position="57"/>
    </location>
</feature>
<comment type="subcellular location">
    <subcellularLocation>
        <location evidence="1">Cell membrane</location>
        <topology evidence="1">Multi-pass membrane protein</topology>
    </subcellularLocation>
</comment>
<evidence type="ECO:0000256" key="6">
    <source>
        <dbReference type="ARBA" id="ARBA00023136"/>
    </source>
</evidence>